<dbReference type="Gene3D" id="3.20.20.190">
    <property type="entry name" value="Phosphatidylinositol (PI) phosphodiesterase"/>
    <property type="match status" value="1"/>
</dbReference>
<evidence type="ECO:0000313" key="2">
    <source>
        <dbReference type="EMBL" id="MTV44557.1"/>
    </source>
</evidence>
<dbReference type="Pfam" id="PF16387">
    <property type="entry name" value="DUF4996"/>
    <property type="match status" value="1"/>
</dbReference>
<evidence type="ECO:0000313" key="3">
    <source>
        <dbReference type="Proteomes" id="UP000467349"/>
    </source>
</evidence>
<reference evidence="2 3" key="1">
    <citation type="submission" date="2019-11" db="EMBL/GenBank/DDBJ databases">
        <title>Growth characteristics of pneumococcus vary with the chemical composition of the capsule and with environmental conditions.</title>
        <authorList>
            <person name="Tothpal A."/>
            <person name="Desobry K."/>
            <person name="Joshi S."/>
            <person name="Wyllie A.L."/>
            <person name="Weinberger D.M."/>
        </authorList>
    </citation>
    <scope>NUCLEOTIDE SEQUENCE [LARGE SCALE GENOMIC DNA]</scope>
    <source>
        <strain evidence="3">pnumococcus09N</strain>
    </source>
</reference>
<dbReference type="GO" id="GO:0008081">
    <property type="term" value="F:phosphoric diester hydrolase activity"/>
    <property type="evidence" value="ECO:0007669"/>
    <property type="project" value="InterPro"/>
</dbReference>
<name>A0A7X2XMB4_STREE</name>
<comment type="caution">
    <text evidence="2">The sequence shown here is derived from an EMBL/GenBank/DDBJ whole genome shotgun (WGS) entry which is preliminary data.</text>
</comment>
<dbReference type="InterPro" id="IPR032160">
    <property type="entry name" value="DUF4996"/>
</dbReference>
<accession>A0A7X2XMB4</accession>
<dbReference type="Proteomes" id="UP000467349">
    <property type="component" value="Unassembled WGS sequence"/>
</dbReference>
<dbReference type="EMBL" id="WNHU01000502">
    <property type="protein sequence ID" value="MTV44557.1"/>
    <property type="molecule type" value="Genomic_DNA"/>
</dbReference>
<protein>
    <submittedName>
        <fullName evidence="2">Glycerophosphodiester phosphodiesterase</fullName>
    </submittedName>
</protein>
<organism evidence="2 3">
    <name type="scientific">Streptococcus pneumoniae</name>
    <dbReference type="NCBI Taxonomy" id="1313"/>
    <lineage>
        <taxon>Bacteria</taxon>
        <taxon>Bacillati</taxon>
        <taxon>Bacillota</taxon>
        <taxon>Bacilli</taxon>
        <taxon>Lactobacillales</taxon>
        <taxon>Streptococcaceae</taxon>
        <taxon>Streptococcus</taxon>
    </lineage>
</organism>
<sequence length="106" mass="11979">VMYMPIIKTIEELDFVLSFEGINTVAVELVFQDLENPIISKKVIDDLHEKGLLIWVNALTLSDSIILSAKIDDDTAIAHDGESWGKLVSIGFDIIQTDWPLLLYQY</sequence>
<evidence type="ECO:0000259" key="1">
    <source>
        <dbReference type="Pfam" id="PF16387"/>
    </source>
</evidence>
<dbReference type="GO" id="GO:0006629">
    <property type="term" value="P:lipid metabolic process"/>
    <property type="evidence" value="ECO:0007669"/>
    <property type="project" value="InterPro"/>
</dbReference>
<feature type="non-terminal residue" evidence="2">
    <location>
        <position position="1"/>
    </location>
</feature>
<gene>
    <name evidence="2" type="ORF">GM545_13560</name>
</gene>
<proteinExistence type="predicted"/>
<dbReference type="SUPFAM" id="SSF51695">
    <property type="entry name" value="PLC-like phosphodiesterases"/>
    <property type="match status" value="1"/>
</dbReference>
<dbReference type="InterPro" id="IPR017946">
    <property type="entry name" value="PLC-like_Pdiesterase_TIM-brl"/>
</dbReference>
<dbReference type="AlphaFoldDB" id="A0A7X2XMB4"/>
<feature type="domain" description="DUF4996" evidence="1">
    <location>
        <begin position="3"/>
        <end position="106"/>
    </location>
</feature>
<feature type="non-terminal residue" evidence="2">
    <location>
        <position position="106"/>
    </location>
</feature>